<name>A0A6J5UVE1_PRUAR</name>
<evidence type="ECO:0000259" key="1">
    <source>
        <dbReference type="PROSITE" id="PS51153"/>
    </source>
</evidence>
<dbReference type="OrthoDB" id="1097453at2759"/>
<dbReference type="Proteomes" id="UP000507222">
    <property type="component" value="Unassembled WGS sequence"/>
</dbReference>
<reference evidence="2 4" key="2">
    <citation type="submission" date="2020-05" db="EMBL/GenBank/DDBJ databases">
        <authorList>
            <person name="Campoy J."/>
            <person name="Schneeberger K."/>
            <person name="Spophaly S."/>
        </authorList>
    </citation>
    <scope>NUCLEOTIDE SEQUENCE [LARGE SCALE GENOMIC DNA]</scope>
    <source>
        <strain evidence="2">PruArmRojPasFocal</strain>
    </source>
</reference>
<dbReference type="EMBL" id="CAEKKB010000004">
    <property type="protein sequence ID" value="CAB4308316.1"/>
    <property type="molecule type" value="Genomic_DNA"/>
</dbReference>
<dbReference type="InterPro" id="IPR008808">
    <property type="entry name" value="Powdery_mildew-R_dom"/>
</dbReference>
<evidence type="ECO:0000313" key="3">
    <source>
        <dbReference type="EMBL" id="CAB4308316.1"/>
    </source>
</evidence>
<gene>
    <name evidence="2" type="ORF">CURHAP_LOCUS27911</name>
    <name evidence="3" type="ORF">ORAREDHAP_LOCUS27635</name>
</gene>
<dbReference type="PROSITE" id="PS51153">
    <property type="entry name" value="RPW8"/>
    <property type="match status" value="1"/>
</dbReference>
<protein>
    <recommendedName>
        <fullName evidence="1">RPW8 domain-containing protein</fullName>
    </recommendedName>
</protein>
<keyword evidence="5" id="KW-1185">Reference proteome</keyword>
<evidence type="ECO:0000313" key="5">
    <source>
        <dbReference type="Proteomes" id="UP000507245"/>
    </source>
</evidence>
<dbReference type="Pfam" id="PF05659">
    <property type="entry name" value="RPW8"/>
    <property type="match status" value="1"/>
</dbReference>
<dbReference type="EMBL" id="CAEKDK010000004">
    <property type="protein sequence ID" value="CAB4277888.1"/>
    <property type="molecule type" value="Genomic_DNA"/>
</dbReference>
<reference evidence="5" key="1">
    <citation type="journal article" date="2020" name="Genome Biol.">
        <title>Gamete binning: chromosome-level and haplotype-resolved genome assembly enabled by high-throughput single-cell sequencing of gamete genomes.</title>
        <authorList>
            <person name="Campoy J.A."/>
            <person name="Sun H."/>
            <person name="Goel M."/>
            <person name="Jiao W.-B."/>
            <person name="Folz-Donahue K."/>
            <person name="Wang N."/>
            <person name="Rubio M."/>
            <person name="Liu C."/>
            <person name="Kukat C."/>
            <person name="Ruiz D."/>
            <person name="Huettel B."/>
            <person name="Schneeberger K."/>
        </authorList>
    </citation>
    <scope>NUCLEOTIDE SEQUENCE [LARGE SCALE GENOMIC DNA]</scope>
    <source>
        <strain evidence="5">cv. Rojo Pasion</strain>
    </source>
</reference>
<organism evidence="2 4">
    <name type="scientific">Prunus armeniaca</name>
    <name type="common">Apricot</name>
    <name type="synonym">Armeniaca vulgaris</name>
    <dbReference type="NCBI Taxonomy" id="36596"/>
    <lineage>
        <taxon>Eukaryota</taxon>
        <taxon>Viridiplantae</taxon>
        <taxon>Streptophyta</taxon>
        <taxon>Embryophyta</taxon>
        <taxon>Tracheophyta</taxon>
        <taxon>Spermatophyta</taxon>
        <taxon>Magnoliopsida</taxon>
        <taxon>eudicotyledons</taxon>
        <taxon>Gunneridae</taxon>
        <taxon>Pentapetalae</taxon>
        <taxon>rosids</taxon>
        <taxon>fabids</taxon>
        <taxon>Rosales</taxon>
        <taxon>Rosaceae</taxon>
        <taxon>Amygdaloideae</taxon>
        <taxon>Amygdaleae</taxon>
        <taxon>Prunus</taxon>
    </lineage>
</organism>
<dbReference type="AlphaFoldDB" id="A0A6J5UVE1"/>
<evidence type="ECO:0000313" key="4">
    <source>
        <dbReference type="Proteomes" id="UP000507222"/>
    </source>
</evidence>
<evidence type="ECO:0000313" key="2">
    <source>
        <dbReference type="EMBL" id="CAB4277888.1"/>
    </source>
</evidence>
<feature type="domain" description="RPW8" evidence="1">
    <location>
        <begin position="1"/>
        <end position="119"/>
    </location>
</feature>
<accession>A0A6J5UVE1</accession>
<sequence length="119" mass="14133">MTFKSQVGYLNSRIHWMKPLIPDIEKYCNSLGDPKDEVENFKEIMKEGAALVTKCSTISRWNAFKQYKYSKKLHDLDKRLSMQLTILKEEGVREWKKNLYSLKHIGEKFEKLESYLIVI</sequence>
<proteinExistence type="predicted"/>
<dbReference type="Proteomes" id="UP000507245">
    <property type="component" value="Unassembled WGS sequence"/>
</dbReference>